<proteinExistence type="predicted"/>
<gene>
    <name evidence="1" type="ORF">SAMN02745176_00378</name>
</gene>
<reference evidence="1 2" key="1">
    <citation type="submission" date="2016-11" db="EMBL/GenBank/DDBJ databases">
        <authorList>
            <person name="Jaros S."/>
            <person name="Januszkiewicz K."/>
            <person name="Wedrychowicz H."/>
        </authorList>
    </citation>
    <scope>NUCLEOTIDE SEQUENCE [LARGE SCALE GENOMIC DNA]</scope>
    <source>
        <strain evidence="1 2">DSM 19022</strain>
    </source>
</reference>
<dbReference type="EMBL" id="FQZS01000003">
    <property type="protein sequence ID" value="SHI46147.1"/>
    <property type="molecule type" value="Genomic_DNA"/>
</dbReference>
<protein>
    <submittedName>
        <fullName evidence="1">Uncharacterized protein</fullName>
    </submittedName>
</protein>
<dbReference type="Proteomes" id="UP000184442">
    <property type="component" value="Unassembled WGS sequence"/>
</dbReference>
<keyword evidence="2" id="KW-1185">Reference proteome</keyword>
<dbReference type="STRING" id="1122184.SAMN02745176_00378"/>
<sequence length="158" mass="18843">MSGFYKSLLSIYSAYDLNIKGQYGSARILLRHAFEYLLLAKYCSLSKNYILIKKWENGEDIYLGREIIPHLTESLQKRFKNFWKLLCQFTHASVYSQQVQIDAEKNEMDINLNFSFIIAFLEMNYHLLNRHVINNSMKFYFESYAKGNEIHKFKQLKL</sequence>
<evidence type="ECO:0000313" key="1">
    <source>
        <dbReference type="EMBL" id="SHI46147.1"/>
    </source>
</evidence>
<evidence type="ECO:0000313" key="2">
    <source>
        <dbReference type="Proteomes" id="UP000184442"/>
    </source>
</evidence>
<dbReference type="AlphaFoldDB" id="A0A1M6BBV0"/>
<organism evidence="1 2">
    <name type="scientific">Lutispora thermophila DSM 19022</name>
    <dbReference type="NCBI Taxonomy" id="1122184"/>
    <lineage>
        <taxon>Bacteria</taxon>
        <taxon>Bacillati</taxon>
        <taxon>Bacillota</taxon>
        <taxon>Clostridia</taxon>
        <taxon>Lutisporales</taxon>
        <taxon>Lutisporaceae</taxon>
        <taxon>Lutispora</taxon>
    </lineage>
</organism>
<accession>A0A1M6BBV0</accession>
<name>A0A1M6BBV0_9FIRM</name>
<dbReference type="SUPFAM" id="SSF160631">
    <property type="entry name" value="SMI1/KNR4-like"/>
    <property type="match status" value="1"/>
</dbReference>
<dbReference type="InterPro" id="IPR037883">
    <property type="entry name" value="Knr4/Smi1-like_sf"/>
</dbReference>